<dbReference type="Proteomes" id="UP000178129">
    <property type="component" value="Unassembled WGS sequence"/>
</dbReference>
<evidence type="ECO:0000256" key="1">
    <source>
        <dbReference type="ARBA" id="ARBA00001974"/>
    </source>
</evidence>
<dbReference type="InterPro" id="IPR036188">
    <property type="entry name" value="FAD/NAD-bd_sf"/>
</dbReference>
<evidence type="ECO:0000256" key="2">
    <source>
        <dbReference type="ARBA" id="ARBA00010989"/>
    </source>
</evidence>
<dbReference type="GO" id="GO:0051698">
    <property type="term" value="F:saccharopine oxidase activity"/>
    <property type="evidence" value="ECO:0007669"/>
    <property type="project" value="TreeGrafter"/>
</dbReference>
<reference evidence="8" key="1">
    <citation type="submission" date="2016-03" db="EMBL/GenBank/DDBJ databases">
        <authorList>
            <person name="Ploux O."/>
        </authorList>
    </citation>
    <scope>NUCLEOTIDE SEQUENCE [LARGE SCALE GENOMIC DNA]</scope>
    <source>
        <strain evidence="8">UK7</strain>
    </source>
</reference>
<accession>A0A1E1LNC1</accession>
<dbReference type="AlphaFoldDB" id="A0A1E1LNC1"/>
<dbReference type="PANTHER" id="PTHR10961:SF26">
    <property type="entry name" value="L-SACCHAROPINE OXIDASE"/>
    <property type="match status" value="1"/>
</dbReference>
<dbReference type="EMBL" id="FJUW01000065">
    <property type="protein sequence ID" value="CZT11956.1"/>
    <property type="molecule type" value="Genomic_DNA"/>
</dbReference>
<dbReference type="InterPro" id="IPR045170">
    <property type="entry name" value="MTOX"/>
</dbReference>
<dbReference type="InParanoid" id="A0A1E1LNC1"/>
<keyword evidence="4" id="KW-0274">FAD</keyword>
<organism evidence="7 8">
    <name type="scientific">Rhynchosporium graminicola</name>
    <dbReference type="NCBI Taxonomy" id="2792576"/>
    <lineage>
        <taxon>Eukaryota</taxon>
        <taxon>Fungi</taxon>
        <taxon>Dikarya</taxon>
        <taxon>Ascomycota</taxon>
        <taxon>Pezizomycotina</taxon>
        <taxon>Leotiomycetes</taxon>
        <taxon>Helotiales</taxon>
        <taxon>Ploettnerulaceae</taxon>
        <taxon>Rhynchosporium</taxon>
    </lineage>
</organism>
<evidence type="ECO:0000313" key="8">
    <source>
        <dbReference type="Proteomes" id="UP000178129"/>
    </source>
</evidence>
<dbReference type="SUPFAM" id="SSF51905">
    <property type="entry name" value="FAD/NAD(P)-binding domain"/>
    <property type="match status" value="1"/>
</dbReference>
<dbReference type="InterPro" id="IPR006076">
    <property type="entry name" value="FAD-dep_OxRdtase"/>
</dbReference>
<dbReference type="Gene3D" id="3.30.9.10">
    <property type="entry name" value="D-Amino Acid Oxidase, subunit A, domain 2"/>
    <property type="match status" value="1"/>
</dbReference>
<name>A0A1E1LNC1_9HELO</name>
<evidence type="ECO:0000313" key="7">
    <source>
        <dbReference type="EMBL" id="CZT11956.1"/>
    </source>
</evidence>
<evidence type="ECO:0000256" key="4">
    <source>
        <dbReference type="ARBA" id="ARBA00022827"/>
    </source>
</evidence>
<keyword evidence="5" id="KW-0560">Oxidoreductase</keyword>
<comment type="cofactor">
    <cofactor evidence="1">
        <name>FAD</name>
        <dbReference type="ChEBI" id="CHEBI:57692"/>
    </cofactor>
</comment>
<keyword evidence="8" id="KW-1185">Reference proteome</keyword>
<evidence type="ECO:0000256" key="3">
    <source>
        <dbReference type="ARBA" id="ARBA00022630"/>
    </source>
</evidence>
<dbReference type="GO" id="GO:0050660">
    <property type="term" value="F:flavin adenine dinucleotide binding"/>
    <property type="evidence" value="ECO:0007669"/>
    <property type="project" value="InterPro"/>
</dbReference>
<proteinExistence type="inferred from homology"/>
<comment type="similarity">
    <text evidence="2">Belongs to the MSOX/MTOX family.</text>
</comment>
<dbReference type="Gene3D" id="3.50.50.60">
    <property type="entry name" value="FAD/NAD(P)-binding domain"/>
    <property type="match status" value="1"/>
</dbReference>
<sequence>MSEIKLDSSILIIGREAFPLHIFGTFGISTAYHLAIRGYTNITCIDKHPYPSLDSAGYDLNKIIRTEYDEPLYAKMAVEAIEAWRQPLWDGIFHETGWLVTTCGSEKATRHLRQSYENLVSNGNASGIEFVETPEDLIRYVPQLKHARDISNWKGLWNKHAGWAHAANASRKLADEAKKLGVRFVSGSEGTMTCLEIVDGKLSGVKVASGNTLTAKQYILCTGAASPALLPELSSQLWSKCWTLAHIELTEAEVAEYKNMPVVDNHELGFFFEPDPVTRLIKICNATQGYQSATASTLDGGACYSVPRYASDHPKDGIPDEARDEINRFIDNLLPQFSGRPWKGARICWCTDTPDQHFLITPHAKYPELLLATGDSGHGFKFLPIIGSYISDALESKERGVKAEWGWRNMKWKEVSTRPGDVVKDLRDVGIGSQTFQSGKL</sequence>
<keyword evidence="3" id="KW-0285">Flavoprotein</keyword>
<dbReference type="PANTHER" id="PTHR10961">
    <property type="entry name" value="PEROXISOMAL SARCOSINE OXIDASE"/>
    <property type="match status" value="1"/>
</dbReference>
<evidence type="ECO:0000256" key="5">
    <source>
        <dbReference type="ARBA" id="ARBA00023002"/>
    </source>
</evidence>
<comment type="caution">
    <text evidence="7">The sequence shown here is derived from an EMBL/GenBank/DDBJ whole genome shotgun (WGS) entry which is preliminary data.</text>
</comment>
<gene>
    <name evidence="7" type="ORF">RCO7_11457</name>
</gene>
<feature type="domain" description="FAD dependent oxidoreductase" evidence="6">
    <location>
        <begin position="24"/>
        <end position="392"/>
    </location>
</feature>
<evidence type="ECO:0000259" key="6">
    <source>
        <dbReference type="Pfam" id="PF01266"/>
    </source>
</evidence>
<protein>
    <submittedName>
        <fullName evidence="7">Related to fructosyl amino acid oxidase</fullName>
    </submittedName>
</protein>
<dbReference type="STRING" id="914237.A0A1E1LNC1"/>
<dbReference type="Pfam" id="PF01266">
    <property type="entry name" value="DAO"/>
    <property type="match status" value="1"/>
</dbReference>
<dbReference type="GO" id="GO:0008115">
    <property type="term" value="F:sarcosine oxidase activity"/>
    <property type="evidence" value="ECO:0007669"/>
    <property type="project" value="TreeGrafter"/>
</dbReference>